<comment type="subcellular location">
    <subcellularLocation>
        <location evidence="1">Membrane</location>
        <topology evidence="1">Multi-pass membrane protein</topology>
    </subcellularLocation>
</comment>
<keyword evidence="8" id="KW-1185">Reference proteome</keyword>
<keyword evidence="4 6" id="KW-1133">Transmembrane helix</keyword>
<name>A0A1I4F3K2_9PROT</name>
<dbReference type="RefSeq" id="WP_244531947.1">
    <property type="nucleotide sequence ID" value="NZ_FOSP01000033.1"/>
</dbReference>
<keyword evidence="3 6" id="KW-0812">Transmembrane</keyword>
<gene>
    <name evidence="7" type="ORF">SAMN05216302_103321</name>
</gene>
<dbReference type="InterPro" id="IPR001991">
    <property type="entry name" value="Na-dicarboxylate_symporter"/>
</dbReference>
<accession>A0A1I4F3K2</accession>
<proteinExistence type="predicted"/>
<dbReference type="SUPFAM" id="SSF118215">
    <property type="entry name" value="Proton glutamate symport protein"/>
    <property type="match status" value="1"/>
</dbReference>
<dbReference type="GO" id="GO:0015293">
    <property type="term" value="F:symporter activity"/>
    <property type="evidence" value="ECO:0007669"/>
    <property type="project" value="InterPro"/>
</dbReference>
<keyword evidence="2" id="KW-0813">Transport</keyword>
<evidence type="ECO:0000313" key="7">
    <source>
        <dbReference type="EMBL" id="SFL12504.1"/>
    </source>
</evidence>
<dbReference type="GO" id="GO:0016020">
    <property type="term" value="C:membrane"/>
    <property type="evidence" value="ECO:0007669"/>
    <property type="project" value="UniProtKB-SubCell"/>
</dbReference>
<dbReference type="Pfam" id="PF00375">
    <property type="entry name" value="SDF"/>
    <property type="match status" value="1"/>
</dbReference>
<evidence type="ECO:0000256" key="6">
    <source>
        <dbReference type="SAM" id="Phobius"/>
    </source>
</evidence>
<evidence type="ECO:0000256" key="2">
    <source>
        <dbReference type="ARBA" id="ARBA00022448"/>
    </source>
</evidence>
<dbReference type="Gene3D" id="1.10.3860.10">
    <property type="entry name" value="Sodium:dicarboxylate symporter"/>
    <property type="match status" value="1"/>
</dbReference>
<dbReference type="AlphaFoldDB" id="A0A1I4F3K2"/>
<evidence type="ECO:0000313" key="8">
    <source>
        <dbReference type="Proteomes" id="UP000199533"/>
    </source>
</evidence>
<dbReference type="EMBL" id="FOSP01000033">
    <property type="protein sequence ID" value="SFL12504.1"/>
    <property type="molecule type" value="Genomic_DNA"/>
</dbReference>
<dbReference type="STRING" id="52441.SAMN05216302_103321"/>
<reference evidence="8" key="1">
    <citation type="submission" date="2016-10" db="EMBL/GenBank/DDBJ databases">
        <authorList>
            <person name="Varghese N."/>
            <person name="Submissions S."/>
        </authorList>
    </citation>
    <scope>NUCLEOTIDE SEQUENCE [LARGE SCALE GENOMIC DNA]</scope>
    <source>
        <strain evidence="8">Nm69</strain>
    </source>
</reference>
<evidence type="ECO:0000256" key="1">
    <source>
        <dbReference type="ARBA" id="ARBA00004141"/>
    </source>
</evidence>
<protein>
    <submittedName>
        <fullName evidence="7">Sodium:dicarboxylate symporter family protein</fullName>
    </submittedName>
</protein>
<evidence type="ECO:0000256" key="4">
    <source>
        <dbReference type="ARBA" id="ARBA00022989"/>
    </source>
</evidence>
<dbReference type="InterPro" id="IPR036458">
    <property type="entry name" value="Na:dicarbo_symporter_sf"/>
</dbReference>
<organism evidence="7 8">
    <name type="scientific">Nitrosomonas aestuarii</name>
    <dbReference type="NCBI Taxonomy" id="52441"/>
    <lineage>
        <taxon>Bacteria</taxon>
        <taxon>Pseudomonadati</taxon>
        <taxon>Pseudomonadota</taxon>
        <taxon>Betaproteobacteria</taxon>
        <taxon>Nitrosomonadales</taxon>
        <taxon>Nitrosomonadaceae</taxon>
        <taxon>Nitrosomonas</taxon>
    </lineage>
</organism>
<dbReference type="Proteomes" id="UP000199533">
    <property type="component" value="Unassembled WGS sequence"/>
</dbReference>
<keyword evidence="5 6" id="KW-0472">Membrane</keyword>
<sequence>MDGSSVSYHLALLLQLVAAEDTNLLNTLIKFVAIVIGTTLLHGLLVLPLIFYLTTGMTSFKFWQGIREAIITAFTTSSSFEQHLHVKRDIAGFIILHSAPR</sequence>
<evidence type="ECO:0000256" key="5">
    <source>
        <dbReference type="ARBA" id="ARBA00023136"/>
    </source>
</evidence>
<feature type="transmembrane region" description="Helical" evidence="6">
    <location>
        <begin position="29"/>
        <end position="53"/>
    </location>
</feature>
<evidence type="ECO:0000256" key="3">
    <source>
        <dbReference type="ARBA" id="ARBA00022692"/>
    </source>
</evidence>